<dbReference type="GO" id="GO:0005829">
    <property type="term" value="C:cytosol"/>
    <property type="evidence" value="ECO:0007669"/>
    <property type="project" value="TreeGrafter"/>
</dbReference>
<evidence type="ECO:0000256" key="15">
    <source>
        <dbReference type="ARBA" id="ARBA00023204"/>
    </source>
</evidence>
<dbReference type="CDD" id="cd03586">
    <property type="entry name" value="PolY_Pol_IV_kappa"/>
    <property type="match status" value="1"/>
</dbReference>
<dbReference type="Proteomes" id="UP000243361">
    <property type="component" value="Unassembled WGS sequence"/>
</dbReference>
<keyword evidence="5" id="KW-0515">Mutator protein</keyword>
<dbReference type="Pfam" id="PF21999">
    <property type="entry name" value="IMS_HHH_1"/>
    <property type="match status" value="1"/>
</dbReference>
<evidence type="ECO:0000256" key="12">
    <source>
        <dbReference type="ARBA" id="ARBA00022842"/>
    </source>
</evidence>
<evidence type="ECO:0000313" key="19">
    <source>
        <dbReference type="Proteomes" id="UP000243361"/>
    </source>
</evidence>
<evidence type="ECO:0000256" key="8">
    <source>
        <dbReference type="ARBA" id="ARBA00022695"/>
    </source>
</evidence>
<keyword evidence="8" id="KW-0548">Nucleotidyltransferase</keyword>
<dbReference type="NCBIfam" id="NF002677">
    <property type="entry name" value="PRK02406.1"/>
    <property type="match status" value="1"/>
</dbReference>
<keyword evidence="6" id="KW-0963">Cytoplasm</keyword>
<dbReference type="Gene3D" id="3.30.1490.100">
    <property type="entry name" value="DNA polymerase, Y-family, little finger domain"/>
    <property type="match status" value="1"/>
</dbReference>
<reference evidence="18" key="1">
    <citation type="submission" date="2017-02" db="EMBL/GenBank/DDBJ databases">
        <title>Novel co-symbiosis in the unique lucinid bivalve Phacoides pectinatus.</title>
        <authorList>
            <person name="Lim S.J."/>
            <person name="Davis B.G."/>
            <person name="Gill D.E."/>
            <person name="Engel A.S."/>
            <person name="Anderson L.C."/>
            <person name="Campbell B.J."/>
        </authorList>
    </citation>
    <scope>NUCLEOTIDE SEQUENCE [LARGE SCALE GENOMIC DNA]</scope>
    <source>
        <strain evidence="18">LUC13016_P6</strain>
    </source>
</reference>
<dbReference type="InterPro" id="IPR036775">
    <property type="entry name" value="DNA_pol_Y-fam_lit_finger_sf"/>
</dbReference>
<dbReference type="PROSITE" id="PS50173">
    <property type="entry name" value="UMUC"/>
    <property type="match status" value="1"/>
</dbReference>
<evidence type="ECO:0000256" key="7">
    <source>
        <dbReference type="ARBA" id="ARBA00022679"/>
    </source>
</evidence>
<evidence type="ECO:0000313" key="18">
    <source>
        <dbReference type="EMBL" id="OQX33127.1"/>
    </source>
</evidence>
<dbReference type="EMBL" id="MUIE01000328">
    <property type="protein sequence ID" value="OQX33127.1"/>
    <property type="molecule type" value="Genomic_DNA"/>
</dbReference>
<keyword evidence="9" id="KW-0235">DNA replication</keyword>
<dbReference type="InterPro" id="IPR050116">
    <property type="entry name" value="DNA_polymerase-Y"/>
</dbReference>
<feature type="domain" description="UmuC" evidence="17">
    <location>
        <begin position="5"/>
        <end position="186"/>
    </location>
</feature>
<keyword evidence="19" id="KW-1185">Reference proteome</keyword>
<dbReference type="InterPro" id="IPR053848">
    <property type="entry name" value="IMS_HHH_1"/>
</dbReference>
<keyword evidence="7" id="KW-0808">Transferase</keyword>
<evidence type="ECO:0000256" key="3">
    <source>
        <dbReference type="ARBA" id="ARBA00010945"/>
    </source>
</evidence>
<dbReference type="AlphaFoldDB" id="A0A657PN17"/>
<dbReference type="GO" id="GO:0046872">
    <property type="term" value="F:metal ion binding"/>
    <property type="evidence" value="ECO:0007669"/>
    <property type="project" value="UniProtKB-KW"/>
</dbReference>
<dbReference type="PANTHER" id="PTHR11076:SF33">
    <property type="entry name" value="DNA POLYMERASE KAPPA"/>
    <property type="match status" value="1"/>
</dbReference>
<organism evidence="18 19">
    <name type="scientific">Candidatus Sedimenticola endophacoides</name>
    <dbReference type="NCBI Taxonomy" id="2548426"/>
    <lineage>
        <taxon>Bacteria</taxon>
        <taxon>Pseudomonadati</taxon>
        <taxon>Pseudomonadota</taxon>
        <taxon>Gammaproteobacteria</taxon>
        <taxon>Chromatiales</taxon>
        <taxon>Sedimenticolaceae</taxon>
        <taxon>Sedimenticola</taxon>
    </lineage>
</organism>
<comment type="catalytic activity">
    <reaction evidence="16">
        <text>DNA(n) + a 2'-deoxyribonucleoside 5'-triphosphate = DNA(n+1) + diphosphate</text>
        <dbReference type="Rhea" id="RHEA:22508"/>
        <dbReference type="Rhea" id="RHEA-COMP:17339"/>
        <dbReference type="Rhea" id="RHEA-COMP:17340"/>
        <dbReference type="ChEBI" id="CHEBI:33019"/>
        <dbReference type="ChEBI" id="CHEBI:61560"/>
        <dbReference type="ChEBI" id="CHEBI:173112"/>
        <dbReference type="EC" id="2.7.7.7"/>
    </reaction>
</comment>
<dbReference type="InterPro" id="IPR043502">
    <property type="entry name" value="DNA/RNA_pol_sf"/>
</dbReference>
<comment type="cofactor">
    <cofactor evidence="1">
        <name>Mg(2+)</name>
        <dbReference type="ChEBI" id="CHEBI:18420"/>
    </cofactor>
</comment>
<evidence type="ECO:0000259" key="17">
    <source>
        <dbReference type="PROSITE" id="PS50173"/>
    </source>
</evidence>
<keyword evidence="12" id="KW-0460">Magnesium</keyword>
<keyword evidence="13" id="KW-0239">DNA-directed DNA polymerase</keyword>
<evidence type="ECO:0000256" key="2">
    <source>
        <dbReference type="ARBA" id="ARBA00004496"/>
    </source>
</evidence>
<evidence type="ECO:0000256" key="1">
    <source>
        <dbReference type="ARBA" id="ARBA00001946"/>
    </source>
</evidence>
<protein>
    <recommendedName>
        <fullName evidence="4">DNA-directed DNA polymerase</fullName>
        <ecNumber evidence="4">2.7.7.7</ecNumber>
    </recommendedName>
</protein>
<keyword evidence="11" id="KW-0227">DNA damage</keyword>
<accession>A0A657PN17</accession>
<dbReference type="GO" id="GO:0003887">
    <property type="term" value="F:DNA-directed DNA polymerase activity"/>
    <property type="evidence" value="ECO:0007669"/>
    <property type="project" value="UniProtKB-KW"/>
</dbReference>
<evidence type="ECO:0000256" key="11">
    <source>
        <dbReference type="ARBA" id="ARBA00022763"/>
    </source>
</evidence>
<dbReference type="GO" id="GO:0042276">
    <property type="term" value="P:error-prone translesion synthesis"/>
    <property type="evidence" value="ECO:0007669"/>
    <property type="project" value="TreeGrafter"/>
</dbReference>
<keyword evidence="14" id="KW-0238">DNA-binding</keyword>
<comment type="similarity">
    <text evidence="3">Belongs to the DNA polymerase type-Y family.</text>
</comment>
<dbReference type="Gene3D" id="3.30.70.270">
    <property type="match status" value="1"/>
</dbReference>
<dbReference type="InterPro" id="IPR043128">
    <property type="entry name" value="Rev_trsase/Diguanyl_cyclase"/>
</dbReference>
<dbReference type="Gene3D" id="3.40.1170.60">
    <property type="match status" value="1"/>
</dbReference>
<dbReference type="GO" id="GO:0003684">
    <property type="term" value="F:damaged DNA binding"/>
    <property type="evidence" value="ECO:0007669"/>
    <property type="project" value="InterPro"/>
</dbReference>
<dbReference type="GO" id="GO:0009432">
    <property type="term" value="P:SOS response"/>
    <property type="evidence" value="ECO:0007669"/>
    <property type="project" value="TreeGrafter"/>
</dbReference>
<dbReference type="EC" id="2.7.7.7" evidence="4"/>
<dbReference type="FunFam" id="3.40.1170.60:FF:000001">
    <property type="entry name" value="DNA polymerase IV"/>
    <property type="match status" value="1"/>
</dbReference>
<dbReference type="PANTHER" id="PTHR11076">
    <property type="entry name" value="DNA REPAIR POLYMERASE UMUC / TRANSFERASE FAMILY MEMBER"/>
    <property type="match status" value="1"/>
</dbReference>
<evidence type="ECO:0000256" key="13">
    <source>
        <dbReference type="ARBA" id="ARBA00022932"/>
    </source>
</evidence>
<feature type="non-terminal residue" evidence="18">
    <location>
        <position position="317"/>
    </location>
</feature>
<dbReference type="Pfam" id="PF00817">
    <property type="entry name" value="IMS"/>
    <property type="match status" value="1"/>
</dbReference>
<evidence type="ECO:0000256" key="10">
    <source>
        <dbReference type="ARBA" id="ARBA00022723"/>
    </source>
</evidence>
<name>A0A657PN17_9GAMM</name>
<dbReference type="SUPFAM" id="SSF56672">
    <property type="entry name" value="DNA/RNA polymerases"/>
    <property type="match status" value="1"/>
</dbReference>
<dbReference type="InterPro" id="IPR017961">
    <property type="entry name" value="DNA_pol_Y-fam_little_finger"/>
</dbReference>
<evidence type="ECO:0000256" key="16">
    <source>
        <dbReference type="ARBA" id="ARBA00049244"/>
    </source>
</evidence>
<dbReference type="HAMAP" id="MF_01113">
    <property type="entry name" value="DNApol_IV"/>
    <property type="match status" value="1"/>
</dbReference>
<dbReference type="GO" id="GO:0006260">
    <property type="term" value="P:DNA replication"/>
    <property type="evidence" value="ECO:0007669"/>
    <property type="project" value="UniProtKB-KW"/>
</dbReference>
<sequence>MDKWIMHLDMDAFFAAVEQRDHPEYRGRPLVVGARPGGRGVVSTCSYEARRYGIRSAMPISEACRRCPDAIYLRPDMARYTEASRRVMAVLDEVSPLVEQVSVNEAYLDISGLERLFGSPARIGRLTKRKVFEAVGLTCSVGIGPNRLIAKLASDYRKPDGITLVAPDAVQAFLDPMPVANLRGVGPVTLGLLQRLGIRTVAQLRALPLELLQAHLGERGGSHLHAQARGRGSDRIEAAGQRQSVSKETTFGQDVSDIHVLKNCLRQLASDVGHTLRREGLRGRVATFKVRLPVRRCRSQRPAGVAPTRSISGPIWP</sequence>
<proteinExistence type="inferred from homology"/>
<dbReference type="InterPro" id="IPR001126">
    <property type="entry name" value="UmuC"/>
</dbReference>
<dbReference type="SUPFAM" id="SSF100879">
    <property type="entry name" value="Lesion bypass DNA polymerase (Y-family), little finger domain"/>
    <property type="match status" value="1"/>
</dbReference>
<dbReference type="Pfam" id="PF11799">
    <property type="entry name" value="IMS_C"/>
    <property type="match status" value="1"/>
</dbReference>
<keyword evidence="15" id="KW-0234">DNA repair</keyword>
<evidence type="ECO:0000256" key="14">
    <source>
        <dbReference type="ARBA" id="ARBA00023125"/>
    </source>
</evidence>
<dbReference type="InterPro" id="IPR022880">
    <property type="entry name" value="DNApol_IV"/>
</dbReference>
<comment type="caution">
    <text evidence="18">The sequence shown here is derived from an EMBL/GenBank/DDBJ whole genome shotgun (WGS) entry which is preliminary data.</text>
</comment>
<evidence type="ECO:0000256" key="5">
    <source>
        <dbReference type="ARBA" id="ARBA00022457"/>
    </source>
</evidence>
<evidence type="ECO:0000256" key="9">
    <source>
        <dbReference type="ARBA" id="ARBA00022705"/>
    </source>
</evidence>
<keyword evidence="10" id="KW-0479">Metal-binding</keyword>
<dbReference type="Gene3D" id="1.10.150.20">
    <property type="entry name" value="5' to 3' exonuclease, C-terminal subdomain"/>
    <property type="match status" value="1"/>
</dbReference>
<dbReference type="GO" id="GO:0006281">
    <property type="term" value="P:DNA repair"/>
    <property type="evidence" value="ECO:0007669"/>
    <property type="project" value="UniProtKB-KW"/>
</dbReference>
<evidence type="ECO:0000256" key="4">
    <source>
        <dbReference type="ARBA" id="ARBA00012417"/>
    </source>
</evidence>
<gene>
    <name evidence="18" type="ORF">B0D84_05060</name>
</gene>
<evidence type="ECO:0000256" key="6">
    <source>
        <dbReference type="ARBA" id="ARBA00022490"/>
    </source>
</evidence>
<comment type="subcellular location">
    <subcellularLocation>
        <location evidence="2">Cytoplasm</location>
    </subcellularLocation>
</comment>